<protein>
    <submittedName>
        <fullName evidence="1">Uncharacterized protein</fullName>
    </submittedName>
</protein>
<dbReference type="EMBL" id="BONZ01000007">
    <property type="protein sequence ID" value="GIH12488.1"/>
    <property type="molecule type" value="Genomic_DNA"/>
</dbReference>
<sequence length="42" mass="4611">MTDATERASDSVDVLLKVYTKCLDGQEATINRRIEAALRDAA</sequence>
<dbReference type="AlphaFoldDB" id="A0A8J3QMW1"/>
<accession>A0A8J3QMW1</accession>
<reference evidence="1" key="1">
    <citation type="submission" date="2021-01" db="EMBL/GenBank/DDBJ databases">
        <title>Whole genome shotgun sequence of Rugosimonospora africana NBRC 104875.</title>
        <authorList>
            <person name="Komaki H."/>
            <person name="Tamura T."/>
        </authorList>
    </citation>
    <scope>NUCLEOTIDE SEQUENCE</scope>
    <source>
        <strain evidence="1">NBRC 104875</strain>
    </source>
</reference>
<name>A0A8J3QMW1_9ACTN</name>
<dbReference type="Proteomes" id="UP000642748">
    <property type="component" value="Unassembled WGS sequence"/>
</dbReference>
<comment type="caution">
    <text evidence="1">The sequence shown here is derived from an EMBL/GenBank/DDBJ whole genome shotgun (WGS) entry which is preliminary data.</text>
</comment>
<organism evidence="1 2">
    <name type="scientific">Rugosimonospora africana</name>
    <dbReference type="NCBI Taxonomy" id="556532"/>
    <lineage>
        <taxon>Bacteria</taxon>
        <taxon>Bacillati</taxon>
        <taxon>Actinomycetota</taxon>
        <taxon>Actinomycetes</taxon>
        <taxon>Micromonosporales</taxon>
        <taxon>Micromonosporaceae</taxon>
        <taxon>Rugosimonospora</taxon>
    </lineage>
</organism>
<dbReference type="RefSeq" id="WP_275412951.1">
    <property type="nucleotide sequence ID" value="NZ_BONZ01000007.1"/>
</dbReference>
<gene>
    <name evidence="1" type="ORF">Raf01_06600</name>
</gene>
<proteinExistence type="predicted"/>
<keyword evidence="2" id="KW-1185">Reference proteome</keyword>
<evidence type="ECO:0000313" key="1">
    <source>
        <dbReference type="EMBL" id="GIH12488.1"/>
    </source>
</evidence>
<evidence type="ECO:0000313" key="2">
    <source>
        <dbReference type="Proteomes" id="UP000642748"/>
    </source>
</evidence>